<feature type="region of interest" description="Disordered" evidence="2">
    <location>
        <begin position="1"/>
        <end position="31"/>
    </location>
</feature>
<evidence type="ECO:0000313" key="5">
    <source>
        <dbReference type="Proteomes" id="UP000024836"/>
    </source>
</evidence>
<dbReference type="AlphaFoldDB" id="A0A058ZH74"/>
<name>A0A058ZH74_9RHOB</name>
<keyword evidence="1" id="KW-0175">Coiled coil</keyword>
<accession>A0A058ZH74</accession>
<organism evidence="4 5">
    <name type="scientific">Actibacterium atlanticum</name>
    <dbReference type="NCBI Taxonomy" id="1461693"/>
    <lineage>
        <taxon>Bacteria</taxon>
        <taxon>Pseudomonadati</taxon>
        <taxon>Pseudomonadota</taxon>
        <taxon>Alphaproteobacteria</taxon>
        <taxon>Rhodobacterales</taxon>
        <taxon>Roseobacteraceae</taxon>
        <taxon>Actibacterium</taxon>
    </lineage>
</organism>
<dbReference type="RefSeq" id="WP_035252847.1">
    <property type="nucleotide sequence ID" value="NZ_AQQY01000012.1"/>
</dbReference>
<proteinExistence type="predicted"/>
<keyword evidence="3" id="KW-0472">Membrane</keyword>
<sequence>MAQRYGGQFSPDGNKGGTEAKPPRNPFQGQTPSRAGGRANFLFLAPFPLLVSAFLSDPVGLATKLGAFGILMLAAWLTRAGLQAEDAYHARKVARRPAIPRKMFGAALTGIGLCAAGFSGGLVPAVIFGVLGAALHGFAFGLDPMRDKGMEGIDTFQQDRVARAVDEAEKHLAAMEDAIKRAGDRQMMTRVQQFQGTVRDMLRTIEEDPRDLTSARKYLVVYLQGARDATIKFADIYARTQNSGARDDYDALLNDLEQNFAARTSKMLLDDKADLDVEIEVLRERLQRDGVRVTPDSGV</sequence>
<dbReference type="Pfam" id="PF10112">
    <property type="entry name" value="Halogen_Hydrol"/>
    <property type="match status" value="1"/>
</dbReference>
<feature type="transmembrane region" description="Helical" evidence="3">
    <location>
        <begin position="61"/>
        <end position="82"/>
    </location>
</feature>
<evidence type="ECO:0000256" key="1">
    <source>
        <dbReference type="SAM" id="Coils"/>
    </source>
</evidence>
<evidence type="ECO:0000256" key="2">
    <source>
        <dbReference type="SAM" id="MobiDB-lite"/>
    </source>
</evidence>
<reference evidence="4 5" key="1">
    <citation type="submission" date="2013-04" db="EMBL/GenBank/DDBJ databases">
        <title>Shimia sp. 22II-S11-Z10 Genome Sequencing.</title>
        <authorList>
            <person name="Lai Q."/>
            <person name="Li G."/>
            <person name="Shao Z."/>
        </authorList>
    </citation>
    <scope>NUCLEOTIDE SEQUENCE [LARGE SCALE GENOMIC DNA]</scope>
    <source>
        <strain evidence="5">22II-S11-Z10</strain>
    </source>
</reference>
<evidence type="ECO:0008006" key="6">
    <source>
        <dbReference type="Google" id="ProtNLM"/>
    </source>
</evidence>
<gene>
    <name evidence="4" type="ORF">ATO10_14319</name>
</gene>
<evidence type="ECO:0000313" key="4">
    <source>
        <dbReference type="EMBL" id="KCV80984.1"/>
    </source>
</evidence>
<keyword evidence="3" id="KW-0812">Transmembrane</keyword>
<dbReference type="InterPro" id="IPR018770">
    <property type="entry name" value="ChloroindolylP_hydrolase"/>
</dbReference>
<keyword evidence="5" id="KW-1185">Reference proteome</keyword>
<dbReference type="eggNOG" id="COG4915">
    <property type="taxonomic scope" value="Bacteria"/>
</dbReference>
<feature type="coiled-coil region" evidence="1">
    <location>
        <begin position="158"/>
        <end position="185"/>
    </location>
</feature>
<feature type="transmembrane region" description="Helical" evidence="3">
    <location>
        <begin position="39"/>
        <end position="55"/>
    </location>
</feature>
<dbReference type="EMBL" id="AQQY01000012">
    <property type="protein sequence ID" value="KCV80984.1"/>
    <property type="molecule type" value="Genomic_DNA"/>
</dbReference>
<dbReference type="PATRIC" id="fig|1461693.3.peg.2889"/>
<dbReference type="OrthoDB" id="7375296at2"/>
<keyword evidence="3" id="KW-1133">Transmembrane helix</keyword>
<evidence type="ECO:0000256" key="3">
    <source>
        <dbReference type="SAM" id="Phobius"/>
    </source>
</evidence>
<feature type="transmembrane region" description="Helical" evidence="3">
    <location>
        <begin position="103"/>
        <end position="119"/>
    </location>
</feature>
<dbReference type="Proteomes" id="UP000024836">
    <property type="component" value="Unassembled WGS sequence"/>
</dbReference>
<protein>
    <recommendedName>
        <fullName evidence="6">5-bromo-4-chloroindolyl phosphate hydrolysis protein</fullName>
    </recommendedName>
</protein>
<comment type="caution">
    <text evidence="4">The sequence shown here is derived from an EMBL/GenBank/DDBJ whole genome shotgun (WGS) entry which is preliminary data.</text>
</comment>
<dbReference type="STRING" id="1461693.ATO10_14319"/>